<reference evidence="3 4" key="1">
    <citation type="submission" date="2019-03" db="EMBL/GenBank/DDBJ databases">
        <title>Genomic Encyclopedia of Type Strains, Phase IV (KMG-IV): sequencing the most valuable type-strain genomes for metagenomic binning, comparative biology and taxonomic classification.</title>
        <authorList>
            <person name="Goeker M."/>
        </authorList>
    </citation>
    <scope>NUCLEOTIDE SEQUENCE [LARGE SCALE GENOMIC DNA]</scope>
    <source>
        <strain evidence="3 4">DSM 19580</strain>
    </source>
</reference>
<dbReference type="OrthoDB" id="9808735at2"/>
<keyword evidence="1" id="KW-1133">Transmembrane helix</keyword>
<dbReference type="RefSeq" id="WP_131866671.1">
    <property type="nucleotide sequence ID" value="NZ_SMCR01000009.1"/>
</dbReference>
<evidence type="ECO:0000256" key="1">
    <source>
        <dbReference type="SAM" id="Phobius"/>
    </source>
</evidence>
<keyword evidence="3" id="KW-0808">Transferase</keyword>
<feature type="domain" description="Rhodanese" evidence="2">
    <location>
        <begin position="50"/>
        <end position="141"/>
    </location>
</feature>
<dbReference type="InterPro" id="IPR001763">
    <property type="entry name" value="Rhodanese-like_dom"/>
</dbReference>
<dbReference type="SMART" id="SM00450">
    <property type="entry name" value="RHOD"/>
    <property type="match status" value="1"/>
</dbReference>
<name>A0A4R3YMF9_9GAMM</name>
<keyword evidence="1" id="KW-0472">Membrane</keyword>
<dbReference type="Proteomes" id="UP000295719">
    <property type="component" value="Unassembled WGS sequence"/>
</dbReference>
<dbReference type="InterPro" id="IPR050229">
    <property type="entry name" value="GlpE_sulfurtransferase"/>
</dbReference>
<dbReference type="Gene3D" id="3.40.250.10">
    <property type="entry name" value="Rhodanese-like domain"/>
    <property type="match status" value="1"/>
</dbReference>
<dbReference type="Pfam" id="PF00581">
    <property type="entry name" value="Rhodanese"/>
    <property type="match status" value="1"/>
</dbReference>
<keyword evidence="4" id="KW-1185">Reference proteome</keyword>
<evidence type="ECO:0000313" key="3">
    <source>
        <dbReference type="EMBL" id="TCV93490.1"/>
    </source>
</evidence>
<evidence type="ECO:0000313" key="4">
    <source>
        <dbReference type="Proteomes" id="UP000295719"/>
    </source>
</evidence>
<dbReference type="PANTHER" id="PTHR43031:SF18">
    <property type="entry name" value="RHODANESE-RELATED SULFURTRANSFERASES"/>
    <property type="match status" value="1"/>
</dbReference>
<accession>A0A4R3YMF9</accession>
<dbReference type="PROSITE" id="PS50206">
    <property type="entry name" value="RHODANESE_3"/>
    <property type="match status" value="1"/>
</dbReference>
<evidence type="ECO:0000259" key="2">
    <source>
        <dbReference type="PROSITE" id="PS50206"/>
    </source>
</evidence>
<feature type="transmembrane region" description="Helical" evidence="1">
    <location>
        <begin position="12"/>
        <end position="30"/>
    </location>
</feature>
<sequence length="143" mass="15810">MQDIMKFVSDHPMLSLAWVALLIAVIFMTFKSRFSKVGEVTRGEAIRLINKEDAVIVDLRGRDDYRKGHIANSHNMLSADIKNGNIGELDKSKTKPVIVACSTGTTSRDAAENLFKAGFERVYVLKDGISGWSGENLPLVRGK</sequence>
<dbReference type="PANTHER" id="PTHR43031">
    <property type="entry name" value="FAD-DEPENDENT OXIDOREDUCTASE"/>
    <property type="match status" value="1"/>
</dbReference>
<dbReference type="GO" id="GO:0016740">
    <property type="term" value="F:transferase activity"/>
    <property type="evidence" value="ECO:0007669"/>
    <property type="project" value="UniProtKB-KW"/>
</dbReference>
<organism evidence="3 4">
    <name type="scientific">Biostraticola tofi</name>
    <dbReference type="NCBI Taxonomy" id="466109"/>
    <lineage>
        <taxon>Bacteria</taxon>
        <taxon>Pseudomonadati</taxon>
        <taxon>Pseudomonadota</taxon>
        <taxon>Gammaproteobacteria</taxon>
        <taxon>Enterobacterales</taxon>
        <taxon>Bruguierivoracaceae</taxon>
        <taxon>Biostraticola</taxon>
    </lineage>
</organism>
<dbReference type="AlphaFoldDB" id="A0A4R3YMF9"/>
<comment type="caution">
    <text evidence="3">The sequence shown here is derived from an EMBL/GenBank/DDBJ whole genome shotgun (WGS) entry which is preliminary data.</text>
</comment>
<dbReference type="EMBL" id="SMCR01000009">
    <property type="protein sequence ID" value="TCV93490.1"/>
    <property type="molecule type" value="Genomic_DNA"/>
</dbReference>
<dbReference type="SUPFAM" id="SSF52821">
    <property type="entry name" value="Rhodanese/Cell cycle control phosphatase"/>
    <property type="match status" value="1"/>
</dbReference>
<dbReference type="InterPro" id="IPR036873">
    <property type="entry name" value="Rhodanese-like_dom_sf"/>
</dbReference>
<gene>
    <name evidence="3" type="ORF">EDC52_10946</name>
</gene>
<protein>
    <submittedName>
        <fullName evidence="3">Rhodanese-related sulfurtransferase</fullName>
    </submittedName>
</protein>
<proteinExistence type="predicted"/>
<dbReference type="CDD" id="cd00158">
    <property type="entry name" value="RHOD"/>
    <property type="match status" value="1"/>
</dbReference>
<keyword evidence="1" id="KW-0812">Transmembrane</keyword>